<dbReference type="OrthoDB" id="914987at2"/>
<dbReference type="SMART" id="SM00388">
    <property type="entry name" value="HisKA"/>
    <property type="match status" value="1"/>
</dbReference>
<evidence type="ECO:0000313" key="8">
    <source>
        <dbReference type="Proteomes" id="UP000249016"/>
    </source>
</evidence>
<evidence type="ECO:0000259" key="6">
    <source>
        <dbReference type="PROSITE" id="PS50109"/>
    </source>
</evidence>
<dbReference type="InterPro" id="IPR035965">
    <property type="entry name" value="PAS-like_dom_sf"/>
</dbReference>
<evidence type="ECO:0000256" key="2">
    <source>
        <dbReference type="ARBA" id="ARBA00012438"/>
    </source>
</evidence>
<dbReference type="PANTHER" id="PTHR42878:SF15">
    <property type="entry name" value="BACTERIOPHYTOCHROME"/>
    <property type="match status" value="1"/>
</dbReference>
<accession>A0A327NRU7</accession>
<dbReference type="GO" id="GO:0000155">
    <property type="term" value="F:phosphorelay sensor kinase activity"/>
    <property type="evidence" value="ECO:0007669"/>
    <property type="project" value="InterPro"/>
</dbReference>
<dbReference type="InterPro" id="IPR004358">
    <property type="entry name" value="Sig_transdc_His_kin-like_C"/>
</dbReference>
<gene>
    <name evidence="7" type="ORF">HMF3257_35480</name>
</gene>
<keyword evidence="5" id="KW-0418">Kinase</keyword>
<dbReference type="InterPro" id="IPR003594">
    <property type="entry name" value="HATPase_dom"/>
</dbReference>
<dbReference type="Gene3D" id="3.30.450.20">
    <property type="entry name" value="PAS domain"/>
    <property type="match status" value="2"/>
</dbReference>
<dbReference type="SMART" id="SM00387">
    <property type="entry name" value="HATPase_c"/>
    <property type="match status" value="1"/>
</dbReference>
<dbReference type="Pfam" id="PF00512">
    <property type="entry name" value="HisKA"/>
    <property type="match status" value="1"/>
</dbReference>
<dbReference type="PROSITE" id="PS50109">
    <property type="entry name" value="HIS_KIN"/>
    <property type="match status" value="1"/>
</dbReference>
<dbReference type="InterPro" id="IPR036097">
    <property type="entry name" value="HisK_dim/P_sf"/>
</dbReference>
<evidence type="ECO:0000256" key="5">
    <source>
        <dbReference type="ARBA" id="ARBA00022777"/>
    </source>
</evidence>
<dbReference type="Pfam" id="PF08448">
    <property type="entry name" value="PAS_4"/>
    <property type="match status" value="1"/>
</dbReference>
<comment type="catalytic activity">
    <reaction evidence="1">
        <text>ATP + protein L-histidine = ADP + protein N-phospho-L-histidine.</text>
        <dbReference type="EC" id="2.7.13.3"/>
    </reaction>
</comment>
<organism evidence="7 8">
    <name type="scientific">Spirosoma telluris</name>
    <dbReference type="NCBI Taxonomy" id="2183553"/>
    <lineage>
        <taxon>Bacteria</taxon>
        <taxon>Pseudomonadati</taxon>
        <taxon>Bacteroidota</taxon>
        <taxon>Cytophagia</taxon>
        <taxon>Cytophagales</taxon>
        <taxon>Cytophagaceae</taxon>
        <taxon>Spirosoma</taxon>
    </lineage>
</organism>
<evidence type="ECO:0000256" key="3">
    <source>
        <dbReference type="ARBA" id="ARBA00022553"/>
    </source>
</evidence>
<keyword evidence="8" id="KW-1185">Reference proteome</keyword>
<dbReference type="GO" id="GO:0007234">
    <property type="term" value="P:osmosensory signaling via phosphorelay pathway"/>
    <property type="evidence" value="ECO:0007669"/>
    <property type="project" value="TreeGrafter"/>
</dbReference>
<dbReference type="RefSeq" id="WP_111349467.1">
    <property type="nucleotide sequence ID" value="NZ_QLII01000001.1"/>
</dbReference>
<dbReference type="InterPro" id="IPR005467">
    <property type="entry name" value="His_kinase_dom"/>
</dbReference>
<dbReference type="Gene3D" id="1.10.287.130">
    <property type="match status" value="1"/>
</dbReference>
<dbReference type="InterPro" id="IPR013656">
    <property type="entry name" value="PAS_4"/>
</dbReference>
<dbReference type="EMBL" id="QLII01000001">
    <property type="protein sequence ID" value="RAI78080.1"/>
    <property type="molecule type" value="Genomic_DNA"/>
</dbReference>
<dbReference type="Proteomes" id="UP000249016">
    <property type="component" value="Unassembled WGS sequence"/>
</dbReference>
<dbReference type="InterPro" id="IPR036890">
    <property type="entry name" value="HATPase_C_sf"/>
</dbReference>
<evidence type="ECO:0000313" key="7">
    <source>
        <dbReference type="EMBL" id="RAI78080.1"/>
    </source>
</evidence>
<comment type="caution">
    <text evidence="7">The sequence shown here is derived from an EMBL/GenBank/DDBJ whole genome shotgun (WGS) entry which is preliminary data.</text>
</comment>
<dbReference type="PANTHER" id="PTHR42878">
    <property type="entry name" value="TWO-COMPONENT HISTIDINE KINASE"/>
    <property type="match status" value="1"/>
</dbReference>
<dbReference type="CDD" id="cd00082">
    <property type="entry name" value="HisKA"/>
    <property type="match status" value="1"/>
</dbReference>
<name>A0A327NRU7_9BACT</name>
<dbReference type="GO" id="GO:0030295">
    <property type="term" value="F:protein kinase activator activity"/>
    <property type="evidence" value="ECO:0007669"/>
    <property type="project" value="TreeGrafter"/>
</dbReference>
<dbReference type="PRINTS" id="PR00344">
    <property type="entry name" value="BCTRLSENSOR"/>
</dbReference>
<dbReference type="Gene3D" id="3.30.565.10">
    <property type="entry name" value="Histidine kinase-like ATPase, C-terminal domain"/>
    <property type="match status" value="1"/>
</dbReference>
<evidence type="ECO:0000256" key="4">
    <source>
        <dbReference type="ARBA" id="ARBA00022679"/>
    </source>
</evidence>
<dbReference type="AlphaFoldDB" id="A0A327NRU7"/>
<dbReference type="SUPFAM" id="SSF55874">
    <property type="entry name" value="ATPase domain of HSP90 chaperone/DNA topoisomerase II/histidine kinase"/>
    <property type="match status" value="1"/>
</dbReference>
<sequence>MNSSFTDESSDLLRAVVNNSPIAIYVANAVRNPNTSQITDFRFSLVNDQFRKQFDLSSKEVQSVSLMTLFQQFQQIPLFAHYVTVVETGVAFQGEAYHPTINGLDRFTLSVYKYDDGIIAHLINIPADLQKLQHQTEQLRATLDGSLSSIFYMKAVRDAETGRIIDFLIELANKAVLRSNNLTPEEIIGQRLLEKFPGNIENGFFDSYVRVAETGQTEQMTQPYRDELGLEGWFEVSTVRHGLDNVVVTFMNITESKQVERQLRESNTSLEQFASVASHDLQEPLRKVQLFGTALLDQYGSGLGEGINLLRKIQSTTGRMQTLIQDLLAYSRLSKDDEALFKPLDLNQIIQDVVTDLEVLIQEKKAFIDIEHLPTIMGNALQLRQLFQNLLSNSLKFSKPQQPPLVRIRCTKKGRTELPPDIRLPGLPGQSYWQISVSDNGIGFNEAYREKIFGAFERLHSRSSPYSGSGIGLAIVRKVMINHHGTVIAHSREGEGATFTLYFPGV</sequence>
<reference evidence="7 8" key="1">
    <citation type="submission" date="2018-06" db="EMBL/GenBank/DDBJ databases">
        <title>Spirosoma sp. HMF3257 Genome sequencing and assembly.</title>
        <authorList>
            <person name="Kang H."/>
            <person name="Cha I."/>
            <person name="Kim H."/>
            <person name="Kang J."/>
            <person name="Joh K."/>
        </authorList>
    </citation>
    <scope>NUCLEOTIDE SEQUENCE [LARGE SCALE GENOMIC DNA]</scope>
    <source>
        <strain evidence="7 8">HMF3257</strain>
    </source>
</reference>
<dbReference type="GO" id="GO:0000156">
    <property type="term" value="F:phosphorelay response regulator activity"/>
    <property type="evidence" value="ECO:0007669"/>
    <property type="project" value="TreeGrafter"/>
</dbReference>
<dbReference type="InterPro" id="IPR003661">
    <property type="entry name" value="HisK_dim/P_dom"/>
</dbReference>
<dbReference type="InterPro" id="IPR050351">
    <property type="entry name" value="BphY/WalK/GraS-like"/>
</dbReference>
<keyword evidence="3" id="KW-0597">Phosphoprotein</keyword>
<protein>
    <recommendedName>
        <fullName evidence="2">histidine kinase</fullName>
        <ecNumber evidence="2">2.7.13.3</ecNumber>
    </recommendedName>
</protein>
<dbReference type="SUPFAM" id="SSF47384">
    <property type="entry name" value="Homodimeric domain of signal transducing histidine kinase"/>
    <property type="match status" value="1"/>
</dbReference>
<dbReference type="SUPFAM" id="SSF55785">
    <property type="entry name" value="PYP-like sensor domain (PAS domain)"/>
    <property type="match status" value="2"/>
</dbReference>
<feature type="domain" description="Histidine kinase" evidence="6">
    <location>
        <begin position="276"/>
        <end position="506"/>
    </location>
</feature>
<evidence type="ECO:0000256" key="1">
    <source>
        <dbReference type="ARBA" id="ARBA00000085"/>
    </source>
</evidence>
<dbReference type="Pfam" id="PF02518">
    <property type="entry name" value="HATPase_c"/>
    <property type="match status" value="1"/>
</dbReference>
<keyword evidence="4" id="KW-0808">Transferase</keyword>
<proteinExistence type="predicted"/>
<dbReference type="EC" id="2.7.13.3" evidence="2"/>